<evidence type="ECO:0008006" key="5">
    <source>
        <dbReference type="Google" id="ProtNLM"/>
    </source>
</evidence>
<dbReference type="Pfam" id="PF13338">
    <property type="entry name" value="AbiEi_4"/>
    <property type="match status" value="1"/>
</dbReference>
<reference evidence="4" key="1">
    <citation type="journal article" date="2019" name="Int. J. Syst. Evol. Microbiol.">
        <title>The Global Catalogue of Microorganisms (GCM) 10K type strain sequencing project: providing services to taxonomists for standard genome sequencing and annotation.</title>
        <authorList>
            <consortium name="The Broad Institute Genomics Platform"/>
            <consortium name="The Broad Institute Genome Sequencing Center for Infectious Disease"/>
            <person name="Wu L."/>
            <person name="Ma J."/>
        </authorList>
    </citation>
    <scope>NUCLEOTIDE SEQUENCE [LARGE SCALE GENOMIC DNA]</scope>
    <source>
        <strain evidence="4">NBRC 106310</strain>
    </source>
</reference>
<evidence type="ECO:0000313" key="3">
    <source>
        <dbReference type="EMBL" id="BDZ37500.1"/>
    </source>
</evidence>
<feature type="domain" description="AbiEi antitoxin N-terminal" evidence="2">
    <location>
        <begin position="10"/>
        <end position="52"/>
    </location>
</feature>
<dbReference type="InterPro" id="IPR025159">
    <property type="entry name" value="AbiEi_N"/>
</dbReference>
<feature type="domain" description="DUF559" evidence="1">
    <location>
        <begin position="212"/>
        <end position="283"/>
    </location>
</feature>
<dbReference type="Proteomes" id="UP001321543">
    <property type="component" value="Chromosome"/>
</dbReference>
<evidence type="ECO:0000259" key="1">
    <source>
        <dbReference type="Pfam" id="PF04480"/>
    </source>
</evidence>
<evidence type="ECO:0000259" key="2">
    <source>
        <dbReference type="Pfam" id="PF13338"/>
    </source>
</evidence>
<gene>
    <name evidence="3" type="ORF">GCM10025863_01140</name>
</gene>
<proteinExistence type="predicted"/>
<sequence length="290" mass="31519">MASPTATSALAELGPVVRTAALRRRGVTAREIARARAAGEIVQVRRGVYARPDAHPALVHAAQHGGTVGCVTAGRMRGLWLLDEVDALHVWCGHAGNRHDCERTECEVRLHWDDGVTAFGALPPLRNILLQIAVCAGEETFFAALESGLRRSLVTLGDLRWLSTRLPGGMRGLLSFARADADSGLESLVRLRLHRLGIEARTQVRIAGVGEVDLLVGDRLIIEADGMQNHDDRASDGRTGSLRHKDLQRDARAAARGYVTLRFDYAMIVHHWDVVEEAILAVVAAGRHLA</sequence>
<name>A0ABM8FQB0_9MICO</name>
<dbReference type="Gene3D" id="3.40.960.10">
    <property type="entry name" value="VSR Endonuclease"/>
    <property type="match status" value="1"/>
</dbReference>
<dbReference type="Pfam" id="PF04480">
    <property type="entry name" value="DUF559"/>
    <property type="match status" value="1"/>
</dbReference>
<evidence type="ECO:0000313" key="4">
    <source>
        <dbReference type="Proteomes" id="UP001321543"/>
    </source>
</evidence>
<keyword evidence="4" id="KW-1185">Reference proteome</keyword>
<organism evidence="3 4">
    <name type="scientific">Microbacterium suwonense</name>
    <dbReference type="NCBI Taxonomy" id="683047"/>
    <lineage>
        <taxon>Bacteria</taxon>
        <taxon>Bacillati</taxon>
        <taxon>Actinomycetota</taxon>
        <taxon>Actinomycetes</taxon>
        <taxon>Micrococcales</taxon>
        <taxon>Microbacteriaceae</taxon>
        <taxon>Microbacterium</taxon>
    </lineage>
</organism>
<dbReference type="EMBL" id="AP027728">
    <property type="protein sequence ID" value="BDZ37500.1"/>
    <property type="molecule type" value="Genomic_DNA"/>
</dbReference>
<accession>A0ABM8FQB0</accession>
<dbReference type="InterPro" id="IPR007569">
    <property type="entry name" value="DUF559"/>
</dbReference>
<protein>
    <recommendedName>
        <fullName evidence="5">DUF559 domain-containing protein</fullName>
    </recommendedName>
</protein>
<dbReference type="RefSeq" id="WP_286301304.1">
    <property type="nucleotide sequence ID" value="NZ_AP027728.1"/>
</dbReference>